<protein>
    <submittedName>
        <fullName evidence="2">Uncharacterized protein</fullName>
    </submittedName>
</protein>
<evidence type="ECO:0000256" key="1">
    <source>
        <dbReference type="SAM" id="MobiDB-lite"/>
    </source>
</evidence>
<reference evidence="2" key="1">
    <citation type="submission" date="2023-12" db="EMBL/GenBank/DDBJ databases">
        <title>Genome assembly of Anisodus tanguticus.</title>
        <authorList>
            <person name="Wang Y.-J."/>
        </authorList>
    </citation>
    <scope>NUCLEOTIDE SEQUENCE</scope>
    <source>
        <strain evidence="2">KB-2021</strain>
        <tissue evidence="2">Leaf</tissue>
    </source>
</reference>
<feature type="region of interest" description="Disordered" evidence="1">
    <location>
        <begin position="23"/>
        <end position="54"/>
    </location>
</feature>
<keyword evidence="3" id="KW-1185">Reference proteome</keyword>
<organism evidence="2 3">
    <name type="scientific">Anisodus tanguticus</name>
    <dbReference type="NCBI Taxonomy" id="243964"/>
    <lineage>
        <taxon>Eukaryota</taxon>
        <taxon>Viridiplantae</taxon>
        <taxon>Streptophyta</taxon>
        <taxon>Embryophyta</taxon>
        <taxon>Tracheophyta</taxon>
        <taxon>Spermatophyta</taxon>
        <taxon>Magnoliopsida</taxon>
        <taxon>eudicotyledons</taxon>
        <taxon>Gunneridae</taxon>
        <taxon>Pentapetalae</taxon>
        <taxon>asterids</taxon>
        <taxon>lamiids</taxon>
        <taxon>Solanales</taxon>
        <taxon>Solanaceae</taxon>
        <taxon>Solanoideae</taxon>
        <taxon>Hyoscyameae</taxon>
        <taxon>Anisodus</taxon>
    </lineage>
</organism>
<evidence type="ECO:0000313" key="2">
    <source>
        <dbReference type="EMBL" id="KAK4346486.1"/>
    </source>
</evidence>
<comment type="caution">
    <text evidence="2">The sequence shown here is derived from an EMBL/GenBank/DDBJ whole genome shotgun (WGS) entry which is preliminary data.</text>
</comment>
<sequence>METSITGEGAEEKLLVEEQNMLGNPETSPLLQGKECGELSRPTGEGKKDGENGSCSFVTIRRAHQSSSMEKLEKMEKEKKKIRGKSAISFIDNLSNALQRTYNTLANSRD</sequence>
<proteinExistence type="predicted"/>
<dbReference type="AlphaFoldDB" id="A0AAE1R740"/>
<evidence type="ECO:0000313" key="3">
    <source>
        <dbReference type="Proteomes" id="UP001291623"/>
    </source>
</evidence>
<accession>A0AAE1R740</accession>
<dbReference type="Proteomes" id="UP001291623">
    <property type="component" value="Unassembled WGS sequence"/>
</dbReference>
<dbReference type="EMBL" id="JAVYJV010000018">
    <property type="protein sequence ID" value="KAK4346486.1"/>
    <property type="molecule type" value="Genomic_DNA"/>
</dbReference>
<gene>
    <name evidence="2" type="ORF">RND71_032825</name>
</gene>
<name>A0AAE1R740_9SOLA</name>